<keyword evidence="5 6" id="KW-0648">Protein biosynthesis</keyword>
<keyword evidence="2 6" id="KW-0396">Initiation factor</keyword>
<dbReference type="InterPro" id="IPR001040">
    <property type="entry name" value="TIF_eIF_4E"/>
</dbReference>
<dbReference type="AlphaFoldDB" id="A0A7S2CL47"/>
<proteinExistence type="inferred from homology"/>
<protein>
    <recommendedName>
        <fullName evidence="8">Eukaryotic translation initiation factor 4E</fullName>
    </recommendedName>
</protein>
<name>A0A7S2CL47_9STRA</name>
<evidence type="ECO:0000313" key="7">
    <source>
        <dbReference type="EMBL" id="CAD9429039.1"/>
    </source>
</evidence>
<organism evidence="7">
    <name type="scientific">Florenciella parvula</name>
    <dbReference type="NCBI Taxonomy" id="236787"/>
    <lineage>
        <taxon>Eukaryota</taxon>
        <taxon>Sar</taxon>
        <taxon>Stramenopiles</taxon>
        <taxon>Ochrophyta</taxon>
        <taxon>Dictyochophyceae</taxon>
        <taxon>Florenciellales</taxon>
        <taxon>Florenciella</taxon>
    </lineage>
</organism>
<sequence length="205" mass="23632">MASPDTAEPHALEHTWCFWEQNAPDGKKQLSAQEWKNLQRNLGAFNTVEDFWKCYSHLPAPSAVFYDGKSRKRVGPPGDDRVIESFSLFKQGIEVEWEDPANIRGGEWWIRKSLKTDVLDRYWNNLVLGLVGCTIENGNEITGARVVDKAAKGAYTMFRIELWLRTKDPTIRQQLRDSMIEVMTDGDQNKANELQNDFQWKMHGV</sequence>
<dbReference type="GO" id="GO:0000340">
    <property type="term" value="F:RNA 7-methylguanosine cap binding"/>
    <property type="evidence" value="ECO:0007669"/>
    <property type="project" value="TreeGrafter"/>
</dbReference>
<dbReference type="PANTHER" id="PTHR11960:SF8">
    <property type="entry name" value="EUKARYOTIC TRANSLATION INITIATION FACTOR 4E1-RELATED"/>
    <property type="match status" value="1"/>
</dbReference>
<dbReference type="GO" id="GO:0006417">
    <property type="term" value="P:regulation of translation"/>
    <property type="evidence" value="ECO:0007669"/>
    <property type="project" value="UniProtKB-KW"/>
</dbReference>
<dbReference type="GO" id="GO:0016281">
    <property type="term" value="C:eukaryotic translation initiation factor 4F complex"/>
    <property type="evidence" value="ECO:0007669"/>
    <property type="project" value="TreeGrafter"/>
</dbReference>
<reference evidence="7" key="1">
    <citation type="submission" date="2021-01" db="EMBL/GenBank/DDBJ databases">
        <authorList>
            <person name="Corre E."/>
            <person name="Pelletier E."/>
            <person name="Niang G."/>
            <person name="Scheremetjew M."/>
            <person name="Finn R."/>
            <person name="Kale V."/>
            <person name="Holt S."/>
            <person name="Cochrane G."/>
            <person name="Meng A."/>
            <person name="Brown T."/>
            <person name="Cohen L."/>
        </authorList>
    </citation>
    <scope>NUCLEOTIDE SEQUENCE</scope>
    <source>
        <strain evidence="7">RCC1693</strain>
    </source>
</reference>
<dbReference type="Gene3D" id="3.30.760.10">
    <property type="entry name" value="RNA Cap, Translation Initiation Factor Eif4e"/>
    <property type="match status" value="1"/>
</dbReference>
<evidence type="ECO:0000256" key="2">
    <source>
        <dbReference type="ARBA" id="ARBA00022540"/>
    </source>
</evidence>
<dbReference type="InterPro" id="IPR023398">
    <property type="entry name" value="TIF_eIF4e-like"/>
</dbReference>
<dbReference type="PANTHER" id="PTHR11960">
    <property type="entry name" value="EUKARYOTIC TRANSLATION INITIATION FACTOR 4E RELATED"/>
    <property type="match status" value="1"/>
</dbReference>
<dbReference type="EMBL" id="HBGT01022810">
    <property type="protein sequence ID" value="CAD9429039.1"/>
    <property type="molecule type" value="Transcribed_RNA"/>
</dbReference>
<accession>A0A7S2CL47</accession>
<comment type="similarity">
    <text evidence="1 6">Belongs to the eukaryotic initiation factor 4E family.</text>
</comment>
<dbReference type="GO" id="GO:0003743">
    <property type="term" value="F:translation initiation factor activity"/>
    <property type="evidence" value="ECO:0007669"/>
    <property type="project" value="UniProtKB-KW"/>
</dbReference>
<gene>
    <name evidence="7" type="ORF">FPAR1323_LOCUS11900</name>
</gene>
<evidence type="ECO:0000256" key="6">
    <source>
        <dbReference type="RuleBase" id="RU004374"/>
    </source>
</evidence>
<evidence type="ECO:0008006" key="8">
    <source>
        <dbReference type="Google" id="ProtNLM"/>
    </source>
</evidence>
<dbReference type="SUPFAM" id="SSF55418">
    <property type="entry name" value="eIF4e-like"/>
    <property type="match status" value="1"/>
</dbReference>
<evidence type="ECO:0000256" key="1">
    <source>
        <dbReference type="ARBA" id="ARBA00009860"/>
    </source>
</evidence>
<evidence type="ECO:0000256" key="4">
    <source>
        <dbReference type="ARBA" id="ARBA00022884"/>
    </source>
</evidence>
<dbReference type="Pfam" id="PF01652">
    <property type="entry name" value="IF4E"/>
    <property type="match status" value="1"/>
</dbReference>
<evidence type="ECO:0000256" key="3">
    <source>
        <dbReference type="ARBA" id="ARBA00022845"/>
    </source>
</evidence>
<keyword evidence="4 6" id="KW-0694">RNA-binding</keyword>
<evidence type="ECO:0000256" key="5">
    <source>
        <dbReference type="ARBA" id="ARBA00022917"/>
    </source>
</evidence>
<keyword evidence="3" id="KW-0810">Translation regulation</keyword>